<dbReference type="CDD" id="cd14014">
    <property type="entry name" value="STKc_PknB_like"/>
    <property type="match status" value="1"/>
</dbReference>
<keyword evidence="1" id="KW-0808">Transferase</keyword>
<dbReference type="InterPro" id="IPR041664">
    <property type="entry name" value="AAA_16"/>
</dbReference>
<dbReference type="EMBL" id="ABCS01000023">
    <property type="protein sequence ID" value="EDM79109.1"/>
    <property type="molecule type" value="Genomic_DNA"/>
</dbReference>
<dbReference type="STRING" id="391625.PPSIR1_10915"/>
<feature type="region of interest" description="Disordered" evidence="6">
    <location>
        <begin position="22"/>
        <end position="44"/>
    </location>
</feature>
<evidence type="ECO:0000256" key="5">
    <source>
        <dbReference type="PROSITE-ProRule" id="PRU10141"/>
    </source>
</evidence>
<keyword evidence="3 8" id="KW-0418">Kinase</keyword>
<feature type="compositionally biased region" description="Low complexity" evidence="6">
    <location>
        <begin position="22"/>
        <end position="31"/>
    </location>
</feature>
<evidence type="ECO:0000313" key="9">
    <source>
        <dbReference type="Proteomes" id="UP000005801"/>
    </source>
</evidence>
<dbReference type="InterPro" id="IPR017441">
    <property type="entry name" value="Protein_kinase_ATP_BS"/>
</dbReference>
<dbReference type="RefSeq" id="WP_006971816.1">
    <property type="nucleotide sequence ID" value="NZ_ABCS01000023.1"/>
</dbReference>
<keyword evidence="9" id="KW-1185">Reference proteome</keyword>
<accession>A6G517</accession>
<protein>
    <submittedName>
        <fullName evidence="8">Serine/threonine protein kinase</fullName>
    </submittedName>
</protein>
<sequence length="1324" mass="142754">MGDGLAGDDTVIGLADALESVESSAESAASEPRGPRLGPDEPRSRLGAYTLLRRLGSGGMGEVFAARHEPSGDEVALKLLSEAAATRLYRFKREFRTLADVSHPNLVELRELVVRADLPAFFTMELIDGEPFVARLRPDLSVGELPDLDRLRAALGQLLDAVAFLHARGYVHRDLKPANVLLSAEGRAVVLDFGLVAASEEVEVGVGVTRDGQLLGTPRYMAPEQAMGRGVGPAADLYAVGVMLYESLRGEPPFVGTAMQLLLDKQTAPAPDPGPEVPEELRALCRALLAREPEARPSAAAARARLSVELREVLRPPGDPSRAPFVGRTRELEALAEAFNEASRGGPEPTIVHVHGPSGHGKSRLILHACARMRDAGGVVLRGRCRQREVVPYKGLDAVVDALSAYLRQLPVERRDPLEPRDADVLARMFPVLDELWPPRAARTLEPPEQRRLGAASLAQLLRTLAAANEAPLVVHVDDLQWADHDTIALLEVLAAPSEDAQASGLVMLLSYRSEGKGGLAPTPALAELSQSSRLSGPAARHVALERLSFAAARELAEHLLEPEETGARPSAGAGAGGDTARPKEAAAQAEAIAMRAQGIPFYITQLAHRREVSTHDSEEDLDIIVARRLFELSKPERALLELIAVYGGPMESALALALNPEVDATVIERLAEQGLLLRAELEGTTQVELAHDRVREVAIARLDAQTRGALHWRLGQALRERLERVEGGDGEPGFAYSPTLFLAADHLAAALEFDAPELDEDARRALVRLEHQAGRHSLETGAWHAARRYLRCAHESSADWLEAAARGRDPDSAALLFDLAQAEFALDPDRAMALCRELMSWELDAVTLSEVLDWHNSRLMLIGAWEQGVEPAIAAARRLGFRVPRMTLLRSLSSYALGWRALRRSGMLEASELVLASPAGLSSSRSQALTETDATDATTKDASEQARVLLNVVGTLAQTPVFIDPKLSIWAYGQYGRLLARHGAHESMGTVLVRWALSATVIGRVEQARAMAELVRRSLSNPQLRVPVSHGLEGWLSLLLAILYPLREVGPQILTSFDELRRAAPQPLVEVAAGTSSVGLFPATPLPKLLALVESARGASGQWEVTLARGFLQPFAAMLEAAIDPSKPRPTVDFEHPDINELSRGLLAAIEAIFAVARGDLVAGRAAMARVPPNYGRAFGPMPTAPMFACVAVIMLSSGAQGASARVRTHRRVARKWARLCPETYGAVEIMIDAERTAARGRPRDAIELYEQAIDHAQRHGVLFLRALASHRLGKLALARGNAVLARGALDGAKEAHQQWGHGAGVAAIEAEEASVGYGRTSR</sequence>
<dbReference type="Gene3D" id="3.30.200.20">
    <property type="entry name" value="Phosphorylase Kinase, domain 1"/>
    <property type="match status" value="1"/>
</dbReference>
<evidence type="ECO:0000256" key="2">
    <source>
        <dbReference type="ARBA" id="ARBA00022741"/>
    </source>
</evidence>
<dbReference type="PANTHER" id="PTHR43289">
    <property type="entry name" value="MITOGEN-ACTIVATED PROTEIN KINASE KINASE KINASE 20-RELATED"/>
    <property type="match status" value="1"/>
</dbReference>
<feature type="binding site" evidence="5">
    <location>
        <position position="78"/>
    </location>
    <ligand>
        <name>ATP</name>
        <dbReference type="ChEBI" id="CHEBI:30616"/>
    </ligand>
</feature>
<dbReference type="InterPro" id="IPR000719">
    <property type="entry name" value="Prot_kinase_dom"/>
</dbReference>
<dbReference type="PROSITE" id="PS00107">
    <property type="entry name" value="PROTEIN_KINASE_ATP"/>
    <property type="match status" value="1"/>
</dbReference>
<dbReference type="Pfam" id="PF00069">
    <property type="entry name" value="Pkinase"/>
    <property type="match status" value="1"/>
</dbReference>
<dbReference type="GO" id="GO:0004674">
    <property type="term" value="F:protein serine/threonine kinase activity"/>
    <property type="evidence" value="ECO:0007669"/>
    <property type="project" value="UniProtKB-KW"/>
</dbReference>
<name>A6G517_9BACT</name>
<dbReference type="PROSITE" id="PS00108">
    <property type="entry name" value="PROTEIN_KINASE_ST"/>
    <property type="match status" value="1"/>
</dbReference>
<dbReference type="SMART" id="SM00220">
    <property type="entry name" value="S_TKc"/>
    <property type="match status" value="1"/>
</dbReference>
<keyword evidence="8" id="KW-0723">Serine/threonine-protein kinase</keyword>
<evidence type="ECO:0000313" key="8">
    <source>
        <dbReference type="EMBL" id="EDM79109.1"/>
    </source>
</evidence>
<dbReference type="Gene3D" id="3.40.50.300">
    <property type="entry name" value="P-loop containing nucleotide triphosphate hydrolases"/>
    <property type="match status" value="1"/>
</dbReference>
<dbReference type="eggNOG" id="COG0515">
    <property type="taxonomic scope" value="Bacteria"/>
</dbReference>
<feature type="domain" description="Protein kinase" evidence="7">
    <location>
        <begin position="49"/>
        <end position="314"/>
    </location>
</feature>
<feature type="region of interest" description="Disordered" evidence="6">
    <location>
        <begin position="561"/>
        <end position="588"/>
    </location>
</feature>
<dbReference type="InterPro" id="IPR011009">
    <property type="entry name" value="Kinase-like_dom_sf"/>
</dbReference>
<dbReference type="SUPFAM" id="SSF56112">
    <property type="entry name" value="Protein kinase-like (PK-like)"/>
    <property type="match status" value="1"/>
</dbReference>
<dbReference type="PROSITE" id="PS50011">
    <property type="entry name" value="PROTEIN_KINASE_DOM"/>
    <property type="match status" value="1"/>
</dbReference>
<organism evidence="8 9">
    <name type="scientific">Plesiocystis pacifica SIR-1</name>
    <dbReference type="NCBI Taxonomy" id="391625"/>
    <lineage>
        <taxon>Bacteria</taxon>
        <taxon>Pseudomonadati</taxon>
        <taxon>Myxococcota</taxon>
        <taxon>Polyangia</taxon>
        <taxon>Nannocystales</taxon>
        <taxon>Nannocystaceae</taxon>
        <taxon>Plesiocystis</taxon>
    </lineage>
</organism>
<comment type="caution">
    <text evidence="8">The sequence shown here is derived from an EMBL/GenBank/DDBJ whole genome shotgun (WGS) entry which is preliminary data.</text>
</comment>
<evidence type="ECO:0000256" key="6">
    <source>
        <dbReference type="SAM" id="MobiDB-lite"/>
    </source>
</evidence>
<dbReference type="InterPro" id="IPR027417">
    <property type="entry name" value="P-loop_NTPase"/>
</dbReference>
<dbReference type="GO" id="GO:0005524">
    <property type="term" value="F:ATP binding"/>
    <property type="evidence" value="ECO:0007669"/>
    <property type="project" value="UniProtKB-UniRule"/>
</dbReference>
<dbReference type="Proteomes" id="UP000005801">
    <property type="component" value="Unassembled WGS sequence"/>
</dbReference>
<proteinExistence type="predicted"/>
<keyword evidence="4 5" id="KW-0067">ATP-binding</keyword>
<keyword evidence="2 5" id="KW-0547">Nucleotide-binding</keyword>
<dbReference type="InterPro" id="IPR008271">
    <property type="entry name" value="Ser/Thr_kinase_AS"/>
</dbReference>
<evidence type="ECO:0000256" key="1">
    <source>
        <dbReference type="ARBA" id="ARBA00022679"/>
    </source>
</evidence>
<dbReference type="PANTHER" id="PTHR43289:SF6">
    <property type="entry name" value="SERINE_THREONINE-PROTEIN KINASE NEKL-3"/>
    <property type="match status" value="1"/>
</dbReference>
<gene>
    <name evidence="8" type="ORF">PPSIR1_10915</name>
</gene>
<dbReference type="SUPFAM" id="SSF52540">
    <property type="entry name" value="P-loop containing nucleoside triphosphate hydrolases"/>
    <property type="match status" value="1"/>
</dbReference>
<dbReference type="Gene3D" id="1.10.510.10">
    <property type="entry name" value="Transferase(Phosphotransferase) domain 1"/>
    <property type="match status" value="1"/>
</dbReference>
<dbReference type="Pfam" id="PF13191">
    <property type="entry name" value="AAA_16"/>
    <property type="match status" value="1"/>
</dbReference>
<reference evidence="8 9" key="1">
    <citation type="submission" date="2007-06" db="EMBL/GenBank/DDBJ databases">
        <authorList>
            <person name="Shimkets L."/>
            <person name="Ferriera S."/>
            <person name="Johnson J."/>
            <person name="Kravitz S."/>
            <person name="Beeson K."/>
            <person name="Sutton G."/>
            <person name="Rogers Y.-H."/>
            <person name="Friedman R."/>
            <person name="Frazier M."/>
            <person name="Venter J.C."/>
        </authorList>
    </citation>
    <scope>NUCLEOTIDE SEQUENCE [LARGE SCALE GENOMIC DNA]</scope>
    <source>
        <strain evidence="8 9">SIR-1</strain>
    </source>
</reference>
<evidence type="ECO:0000259" key="7">
    <source>
        <dbReference type="PROSITE" id="PS50011"/>
    </source>
</evidence>
<evidence type="ECO:0000256" key="3">
    <source>
        <dbReference type="ARBA" id="ARBA00022777"/>
    </source>
</evidence>
<evidence type="ECO:0000256" key="4">
    <source>
        <dbReference type="ARBA" id="ARBA00022840"/>
    </source>
</evidence>